<dbReference type="InterPro" id="IPR012910">
    <property type="entry name" value="Plug_dom"/>
</dbReference>
<sequence>MNKASFSAPLLIICLWILPRLGVFADGLYYGISENISGATESSSSKHQVAIFSSPLSTSIVTSDDITNMGATSIPEALRRVPGVLVREQTNGQYNVHIRGFENVPQGGDQSSLNNLNTLVMIDNRIVYDYFLGSIFWETLPISIQDIDRIEVIRGGATALYGPNAITGVIHIFTKRRQEDQQVDVRIQLGTQKTGIAMVSASHKIASSWLAISGYVEQRDRYQSDYYNFHNQQYQPIDEIDVALGLRRYPNPEQARDNSGLSVNLYNNPISLFAYELSYQYQSSEVQKSHHTNTDTPLTTNKSESDAFNIRLNYDQLYARVSHHRGKNSALGYPQLGYDFENTQAGLEYIYHAPTWYLRPGIRYNYLSYEGDFIGGQQHLQTVGYLLRSEYALSQQTRLIAALSYDNYNRPHDGYFNYQFLASHKIGYDTLARVGVEKANRSSFMVNSFLDLQFTLPNNPSLRSDFFGNKDIDLMSILTYEIGLRHNFNFYNWIDVELFHSTLDDTSDFIQQQPIVDGDQVVIGNTLEPIPTQAKQLGVTIDWHYEALSWKVNPFLTWQKTKIKNQTADLIAPLHFYNTDDTGTPALYGGVNANWQPWPRWQFNGNMYWMTSHTFKLRNDLGEKKTHGFGVVNFSVTHNPAHNWQLQASIKNLTQRKQSQQFHTDEIEPAGLISIHYHWH</sequence>
<evidence type="ECO:0000256" key="5">
    <source>
        <dbReference type="ARBA" id="ARBA00022692"/>
    </source>
</evidence>
<feature type="domain" description="TonB-dependent receptor-like beta-barrel" evidence="13">
    <location>
        <begin position="218"/>
        <end position="653"/>
    </location>
</feature>
<evidence type="ECO:0000313" key="16">
    <source>
        <dbReference type="Proteomes" id="UP000196027"/>
    </source>
</evidence>
<evidence type="ECO:0000256" key="9">
    <source>
        <dbReference type="ARBA" id="ARBA00023170"/>
    </source>
</evidence>
<dbReference type="InterPro" id="IPR039426">
    <property type="entry name" value="TonB-dep_rcpt-like"/>
</dbReference>
<reference evidence="15 16" key="1">
    <citation type="submission" date="2017-05" db="EMBL/GenBank/DDBJ databases">
        <title>Genomic insights into alkan degradation activity of Oleiphilus messinensis.</title>
        <authorList>
            <person name="Kozyavkin S.A."/>
            <person name="Slesarev A.I."/>
            <person name="Golyshin P.N."/>
            <person name="Korzhenkov A."/>
            <person name="Golyshina O.N."/>
            <person name="Toshchakov S.V."/>
        </authorList>
    </citation>
    <scope>NUCLEOTIDE SEQUENCE [LARGE SCALE GENOMIC DNA]</scope>
    <source>
        <strain evidence="15 16">ME102</strain>
    </source>
</reference>
<evidence type="ECO:0000256" key="4">
    <source>
        <dbReference type="ARBA" id="ARBA00022452"/>
    </source>
</evidence>
<evidence type="ECO:0000256" key="8">
    <source>
        <dbReference type="ARBA" id="ARBA00023136"/>
    </source>
</evidence>
<keyword evidence="8 11" id="KW-0472">Membrane</keyword>
<dbReference type="InterPro" id="IPR000531">
    <property type="entry name" value="Beta-barrel_TonB"/>
</dbReference>
<evidence type="ECO:0000259" key="13">
    <source>
        <dbReference type="Pfam" id="PF00593"/>
    </source>
</evidence>
<keyword evidence="5 11" id="KW-0812">Transmembrane</keyword>
<dbReference type="Proteomes" id="UP000196027">
    <property type="component" value="Chromosome"/>
</dbReference>
<dbReference type="InterPro" id="IPR037066">
    <property type="entry name" value="Plug_dom_sf"/>
</dbReference>
<comment type="similarity">
    <text evidence="2">Belongs to the TonB-dependent receptor family. Hemoglobin/haptoglobin binding protein subfamily.</text>
</comment>
<keyword evidence="16" id="KW-1185">Reference proteome</keyword>
<gene>
    <name evidence="15" type="ORF">OLMES_3696</name>
</gene>
<dbReference type="EMBL" id="CP021425">
    <property type="protein sequence ID" value="ARU57717.1"/>
    <property type="molecule type" value="Genomic_DNA"/>
</dbReference>
<dbReference type="PROSITE" id="PS52016">
    <property type="entry name" value="TONB_DEPENDENT_REC_3"/>
    <property type="match status" value="1"/>
</dbReference>
<comment type="subcellular location">
    <subcellularLocation>
        <location evidence="1 11">Cell outer membrane</location>
        <topology evidence="1 11">Multi-pass membrane protein</topology>
    </subcellularLocation>
</comment>
<dbReference type="PANTHER" id="PTHR30069">
    <property type="entry name" value="TONB-DEPENDENT OUTER MEMBRANE RECEPTOR"/>
    <property type="match status" value="1"/>
</dbReference>
<evidence type="ECO:0000313" key="15">
    <source>
        <dbReference type="EMBL" id="ARU57717.1"/>
    </source>
</evidence>
<keyword evidence="4 11" id="KW-1134">Transmembrane beta strand</keyword>
<dbReference type="GO" id="GO:0009279">
    <property type="term" value="C:cell outer membrane"/>
    <property type="evidence" value="ECO:0007669"/>
    <property type="project" value="UniProtKB-SubCell"/>
</dbReference>
<evidence type="ECO:0000256" key="7">
    <source>
        <dbReference type="ARBA" id="ARBA00023077"/>
    </source>
</evidence>
<evidence type="ECO:0000256" key="10">
    <source>
        <dbReference type="ARBA" id="ARBA00023237"/>
    </source>
</evidence>
<dbReference type="SUPFAM" id="SSF56935">
    <property type="entry name" value="Porins"/>
    <property type="match status" value="1"/>
</dbReference>
<name>A0A1Y0IB24_9GAMM</name>
<evidence type="ECO:0000256" key="2">
    <source>
        <dbReference type="ARBA" id="ARBA00008143"/>
    </source>
</evidence>
<dbReference type="Pfam" id="PF00593">
    <property type="entry name" value="TonB_dep_Rec_b-barrel"/>
    <property type="match status" value="1"/>
</dbReference>
<evidence type="ECO:0000256" key="11">
    <source>
        <dbReference type="PROSITE-ProRule" id="PRU01360"/>
    </source>
</evidence>
<keyword evidence="10 11" id="KW-0998">Cell outer membrane</keyword>
<keyword evidence="7 12" id="KW-0798">TonB box</keyword>
<accession>A0A1Y0IB24</accession>
<evidence type="ECO:0000259" key="14">
    <source>
        <dbReference type="Pfam" id="PF07715"/>
    </source>
</evidence>
<dbReference type="InterPro" id="IPR036942">
    <property type="entry name" value="Beta-barrel_TonB_sf"/>
</dbReference>
<evidence type="ECO:0000256" key="1">
    <source>
        <dbReference type="ARBA" id="ARBA00004571"/>
    </source>
</evidence>
<keyword evidence="6" id="KW-0732">Signal</keyword>
<dbReference type="Pfam" id="PF07715">
    <property type="entry name" value="Plug"/>
    <property type="match status" value="1"/>
</dbReference>
<dbReference type="KEGG" id="ome:OLMES_3696"/>
<dbReference type="AlphaFoldDB" id="A0A1Y0IB24"/>
<dbReference type="OrthoDB" id="9758929at2"/>
<protein>
    <submittedName>
        <fullName evidence="15">TonB-dependent receptor plug</fullName>
    </submittedName>
</protein>
<dbReference type="GO" id="GO:0044718">
    <property type="term" value="P:siderophore transmembrane transport"/>
    <property type="evidence" value="ECO:0007669"/>
    <property type="project" value="TreeGrafter"/>
</dbReference>
<keyword evidence="3 11" id="KW-0813">Transport</keyword>
<dbReference type="GO" id="GO:0015344">
    <property type="term" value="F:siderophore uptake transmembrane transporter activity"/>
    <property type="evidence" value="ECO:0007669"/>
    <property type="project" value="TreeGrafter"/>
</dbReference>
<feature type="domain" description="TonB-dependent receptor plug" evidence="14">
    <location>
        <begin position="53"/>
        <end position="169"/>
    </location>
</feature>
<organism evidence="15 16">
    <name type="scientific">Oleiphilus messinensis</name>
    <dbReference type="NCBI Taxonomy" id="141451"/>
    <lineage>
        <taxon>Bacteria</taxon>
        <taxon>Pseudomonadati</taxon>
        <taxon>Pseudomonadota</taxon>
        <taxon>Gammaproteobacteria</taxon>
        <taxon>Oceanospirillales</taxon>
        <taxon>Oleiphilaceae</taxon>
        <taxon>Oleiphilus</taxon>
    </lineage>
</organism>
<proteinExistence type="inferred from homology"/>
<dbReference type="RefSeq" id="WP_087462584.1">
    <property type="nucleotide sequence ID" value="NZ_CP021425.1"/>
</dbReference>
<evidence type="ECO:0000256" key="12">
    <source>
        <dbReference type="RuleBase" id="RU003357"/>
    </source>
</evidence>
<dbReference type="Gene3D" id="2.40.170.20">
    <property type="entry name" value="TonB-dependent receptor, beta-barrel domain"/>
    <property type="match status" value="1"/>
</dbReference>
<evidence type="ECO:0000256" key="3">
    <source>
        <dbReference type="ARBA" id="ARBA00022448"/>
    </source>
</evidence>
<dbReference type="PANTHER" id="PTHR30069:SF29">
    <property type="entry name" value="HEMOGLOBIN AND HEMOGLOBIN-HAPTOGLOBIN-BINDING PROTEIN 1-RELATED"/>
    <property type="match status" value="1"/>
</dbReference>
<dbReference type="Gene3D" id="2.170.130.10">
    <property type="entry name" value="TonB-dependent receptor, plug domain"/>
    <property type="match status" value="1"/>
</dbReference>
<evidence type="ECO:0000256" key="6">
    <source>
        <dbReference type="ARBA" id="ARBA00022729"/>
    </source>
</evidence>
<keyword evidence="9 15" id="KW-0675">Receptor</keyword>